<reference evidence="2" key="2">
    <citation type="submission" date="2017-06" db="EMBL/GenBank/DDBJ databases">
        <title>WGS assembly of Brachypodium distachyon.</title>
        <authorList>
            <consortium name="The International Brachypodium Initiative"/>
            <person name="Lucas S."/>
            <person name="Harmon-Smith M."/>
            <person name="Lail K."/>
            <person name="Tice H."/>
            <person name="Grimwood J."/>
            <person name="Bruce D."/>
            <person name="Barry K."/>
            <person name="Shu S."/>
            <person name="Lindquist E."/>
            <person name="Wang M."/>
            <person name="Pitluck S."/>
            <person name="Vogel J.P."/>
            <person name="Garvin D.F."/>
            <person name="Mockler T.C."/>
            <person name="Schmutz J."/>
            <person name="Rokhsar D."/>
            <person name="Bevan M.W."/>
        </authorList>
    </citation>
    <scope>NUCLEOTIDE SEQUENCE</scope>
    <source>
        <strain evidence="2">Bd21</strain>
    </source>
</reference>
<feature type="region of interest" description="Disordered" evidence="1">
    <location>
        <begin position="72"/>
        <end position="125"/>
    </location>
</feature>
<organism evidence="2">
    <name type="scientific">Brachypodium distachyon</name>
    <name type="common">Purple false brome</name>
    <name type="synonym">Trachynia distachya</name>
    <dbReference type="NCBI Taxonomy" id="15368"/>
    <lineage>
        <taxon>Eukaryota</taxon>
        <taxon>Viridiplantae</taxon>
        <taxon>Streptophyta</taxon>
        <taxon>Embryophyta</taxon>
        <taxon>Tracheophyta</taxon>
        <taxon>Spermatophyta</taxon>
        <taxon>Magnoliopsida</taxon>
        <taxon>Liliopsida</taxon>
        <taxon>Poales</taxon>
        <taxon>Poaceae</taxon>
        <taxon>BOP clade</taxon>
        <taxon>Pooideae</taxon>
        <taxon>Stipodae</taxon>
        <taxon>Brachypodieae</taxon>
        <taxon>Brachypodium</taxon>
    </lineage>
</organism>
<reference evidence="3" key="3">
    <citation type="submission" date="2018-08" db="UniProtKB">
        <authorList>
            <consortium name="EnsemblPlants"/>
        </authorList>
    </citation>
    <scope>IDENTIFICATION</scope>
    <source>
        <strain evidence="3">cv. Bd21</strain>
    </source>
</reference>
<dbReference type="PANTHER" id="PTHR33416">
    <property type="entry name" value="NUCLEAR PORE COMPLEX PROTEIN NUP1"/>
    <property type="match status" value="1"/>
</dbReference>
<evidence type="ECO:0000313" key="4">
    <source>
        <dbReference type="Proteomes" id="UP000008810"/>
    </source>
</evidence>
<dbReference type="EnsemblPlants" id="KQJ86794">
    <property type="protein sequence ID" value="KQJ86794"/>
    <property type="gene ID" value="BRADI_4g07760v3"/>
</dbReference>
<reference evidence="2 3" key="1">
    <citation type="journal article" date="2010" name="Nature">
        <title>Genome sequencing and analysis of the model grass Brachypodium distachyon.</title>
        <authorList>
            <consortium name="International Brachypodium Initiative"/>
        </authorList>
    </citation>
    <scope>NUCLEOTIDE SEQUENCE [LARGE SCALE GENOMIC DNA]</scope>
    <source>
        <strain evidence="2">Bd21</strain>
        <strain evidence="3">cv. Bd21</strain>
    </source>
</reference>
<dbReference type="RefSeq" id="XP_010237271.1">
    <property type="nucleotide sequence ID" value="XM_010238969.3"/>
</dbReference>
<feature type="compositionally biased region" description="Low complexity" evidence="1">
    <location>
        <begin position="23"/>
        <end position="43"/>
    </location>
</feature>
<dbReference type="PANTHER" id="PTHR33416:SF16">
    <property type="entry name" value="NUCLEAR PORE COMPLEX PROTEIN NUP1"/>
    <property type="match status" value="1"/>
</dbReference>
<dbReference type="EMBL" id="CM000883">
    <property type="protein sequence ID" value="KQJ86794.1"/>
    <property type="molecule type" value="Genomic_DNA"/>
</dbReference>
<dbReference type="OrthoDB" id="653468at2759"/>
<dbReference type="AlphaFoldDB" id="A0A0Q3H0J4"/>
<gene>
    <name evidence="3" type="primary">LOC100842057</name>
    <name evidence="2" type="ORF">BRADI_4g07760v3</name>
</gene>
<feature type="region of interest" description="Disordered" evidence="1">
    <location>
        <begin position="516"/>
        <end position="535"/>
    </location>
</feature>
<evidence type="ECO:0008006" key="5">
    <source>
        <dbReference type="Google" id="ProtNLM"/>
    </source>
</evidence>
<dbReference type="STRING" id="15368.A0A0Q3H0J4"/>
<dbReference type="KEGG" id="bdi:100842057"/>
<feature type="region of interest" description="Disordered" evidence="1">
    <location>
        <begin position="799"/>
        <end position="818"/>
    </location>
</feature>
<dbReference type="GO" id="GO:0005635">
    <property type="term" value="C:nuclear envelope"/>
    <property type="evidence" value="ECO:0000318"/>
    <property type="project" value="GO_Central"/>
</dbReference>
<dbReference type="Gramene" id="KQJ86794">
    <property type="protein sequence ID" value="KQJ86794"/>
    <property type="gene ID" value="BRADI_4g07760v3"/>
</dbReference>
<proteinExistence type="predicted"/>
<feature type="compositionally biased region" description="Basic and acidic residues" evidence="1">
    <location>
        <begin position="517"/>
        <end position="532"/>
    </location>
</feature>
<accession>A0A0Q3H0J4</accession>
<name>A0A0Q3H0J4_BRADI</name>
<feature type="compositionally biased region" description="Low complexity" evidence="1">
    <location>
        <begin position="806"/>
        <end position="818"/>
    </location>
</feature>
<feature type="compositionally biased region" description="Gly residues" evidence="1">
    <location>
        <begin position="1"/>
        <end position="13"/>
    </location>
</feature>
<sequence>MASRGGYDGGSATGGKIRRRPPSRAAAASPYARPAAASVPAARGGEGRSWLTRLIASGASRVLSSVFRKSPPQLAASPLPEPLDAQPTRPESVEAPPSQPELLDAPPSPPPPPLEDDIPEGKEYCGETANNLSTVNLENFVNVGDDIPSSDCHGGMDLEELLKQRTFTRSEFEYLAELLRSRTVGYNTLQEEASNIKQMRLKEKENGSRDLPFADQVASPAELAKAYMGSRCSEGLPLRLRLHDPSTLPKKSIDAITTQKAKSPKALPLPSSRSYASTPFPRLGSNYMTPNKSAIHKMSSSPYFKGPISSRDMSSTVLSSYQTANSVHTFGRQVLKRKSTALNNETVSVGPIRKMRQRYNRVSPLLETRPGYRGFLGSHASKLEENFEHSSQTQKRRCLDKIDDVTQGVYGNSFGQAPAQSTEMAAKILKQLDSLVPSQKEGASEIMQKHWNTMDVEDSVSRRKEISGSFLESSSSGVQEYSLLNNFNGAAKCTPATIDVKNVDATSNISAAVESKSSSERITSPKDSRELDNYSGTTKVALHQANDKIEKSQPSISEHATKNSATINKEKPSTFSLRSYSPSNLVLSSEIDRSQMLASSNGFSFPATTALGAHSQAPPTPTMASPPVLPVGKHQSSAVPGVPVTSAETAARIAKQVSEAGTISNKHDKKSDAEIPPISSKSAEHVASFTSNHVFSVVSSKPATLSNGLAHSSKSTTSAVLPSNGSNNSVLFTNTGVSTSFPQFSFQSGFQTSLNSAQQSGGVQFKAESIIAAPFSMQRNSTGGSPSSSSTFSQIFAGTTSQSVEAPPSGSGSAPSSFSPKFGGASLLAAQDKSKEGSSSTPFNFSPQFGSVVSVASLGKSNVTSPESALFSGNKCAQSGNNNLLSTQSSASKFNLVPPEKSNMGNLPNFASSPFGSAPLSSSPSNSSSIFPFTAASGSTSLPTTAPLPLPASSSTLGASKAFSVSPIFGSNLATTAPSLFGMQNTGSAFSPSSSTSSAVFSFTAATPTIPDPSPSTPLSGQTSPAVGLSTGTDQMNGGLSTGPLSTAPQFNFQSNSPSAPVFSTPATQFASTTPASPGIFQFGQQSQPSPGGFSMGIVRDNDKSGRRIIKAKRKK</sequence>
<dbReference type="GO" id="GO:0071763">
    <property type="term" value="P:nuclear membrane organization"/>
    <property type="evidence" value="ECO:0000318"/>
    <property type="project" value="GO_Central"/>
</dbReference>
<keyword evidence="4" id="KW-1185">Reference proteome</keyword>
<dbReference type="GeneID" id="100842057"/>
<dbReference type="ExpressionAtlas" id="A0A0Q3H0J4">
    <property type="expression patterns" value="baseline"/>
</dbReference>
<evidence type="ECO:0000313" key="2">
    <source>
        <dbReference type="EMBL" id="KQJ86794.1"/>
    </source>
</evidence>
<feature type="region of interest" description="Disordered" evidence="1">
    <location>
        <begin position="1"/>
        <end position="47"/>
    </location>
</feature>
<feature type="region of interest" description="Disordered" evidence="1">
    <location>
        <begin position="1068"/>
        <end position="1116"/>
    </location>
</feature>
<feature type="compositionally biased region" description="Basic residues" evidence="1">
    <location>
        <begin position="1107"/>
        <end position="1116"/>
    </location>
</feature>
<evidence type="ECO:0000256" key="1">
    <source>
        <dbReference type="SAM" id="MobiDB-lite"/>
    </source>
</evidence>
<dbReference type="Proteomes" id="UP000008810">
    <property type="component" value="Chromosome 4"/>
</dbReference>
<protein>
    <recommendedName>
        <fullName evidence="5">Nuclear pore complex protein NUP1</fullName>
    </recommendedName>
</protein>
<feature type="compositionally biased region" description="Low complexity" evidence="1">
    <location>
        <begin position="1077"/>
        <end position="1093"/>
    </location>
</feature>
<evidence type="ECO:0000313" key="3">
    <source>
        <dbReference type="EnsemblPlants" id="KQJ86794"/>
    </source>
</evidence>